<dbReference type="InterPro" id="IPR013750">
    <property type="entry name" value="GHMP_kinase_C_dom"/>
</dbReference>
<gene>
    <name evidence="10 13" type="primary">ispE</name>
    <name evidence="13" type="ORF">WNY77_04535</name>
</gene>
<dbReference type="PIRSF" id="PIRSF010376">
    <property type="entry name" value="IspE"/>
    <property type="match status" value="1"/>
</dbReference>
<keyword evidence="8 10" id="KW-0414">Isoprene biosynthesis</keyword>
<evidence type="ECO:0000256" key="2">
    <source>
        <dbReference type="ARBA" id="ARBA00012052"/>
    </source>
</evidence>
<comment type="caution">
    <text evidence="13">The sequence shown here is derived from an EMBL/GenBank/DDBJ whole genome shotgun (WGS) entry which is preliminary data.</text>
</comment>
<feature type="active site" evidence="10">
    <location>
        <position position="13"/>
    </location>
</feature>
<dbReference type="InterPro" id="IPR006204">
    <property type="entry name" value="GHMP_kinase_N_dom"/>
</dbReference>
<protein>
    <recommendedName>
        <fullName evidence="3 10">4-diphosphocytidyl-2-C-methyl-D-erythritol kinase</fullName>
        <shortName evidence="10">CMK</shortName>
        <ecNumber evidence="2 10">2.7.1.148</ecNumber>
    </recommendedName>
    <alternativeName>
        <fullName evidence="9 10">4-(cytidine-5'-diphospho)-2-C-methyl-D-erythritol kinase</fullName>
    </alternativeName>
</protein>
<evidence type="ECO:0000256" key="3">
    <source>
        <dbReference type="ARBA" id="ARBA00017473"/>
    </source>
</evidence>
<name>A0ABU9ST55_9ALTE</name>
<feature type="domain" description="GHMP kinase C-terminal" evidence="12">
    <location>
        <begin position="216"/>
        <end position="261"/>
    </location>
</feature>
<evidence type="ECO:0000256" key="10">
    <source>
        <dbReference type="HAMAP-Rule" id="MF_00061"/>
    </source>
</evidence>
<dbReference type="EC" id="2.7.1.148" evidence="2 10"/>
<evidence type="ECO:0000256" key="9">
    <source>
        <dbReference type="ARBA" id="ARBA00032554"/>
    </source>
</evidence>
<evidence type="ECO:0000256" key="6">
    <source>
        <dbReference type="ARBA" id="ARBA00022777"/>
    </source>
</evidence>
<dbReference type="Gene3D" id="3.30.230.10">
    <property type="match status" value="1"/>
</dbReference>
<feature type="domain" description="GHMP kinase N-terminal" evidence="11">
    <location>
        <begin position="68"/>
        <end position="145"/>
    </location>
</feature>
<dbReference type="Proteomes" id="UP001461163">
    <property type="component" value="Unassembled WGS sequence"/>
</dbReference>
<dbReference type="PANTHER" id="PTHR43527:SF2">
    <property type="entry name" value="4-DIPHOSPHOCYTIDYL-2-C-METHYL-D-ERYTHRITOL KINASE, CHLOROPLASTIC"/>
    <property type="match status" value="1"/>
</dbReference>
<dbReference type="InterPro" id="IPR014721">
    <property type="entry name" value="Ribsml_uS5_D2-typ_fold_subgr"/>
</dbReference>
<proteinExistence type="inferred from homology"/>
<dbReference type="Pfam" id="PF00288">
    <property type="entry name" value="GHMP_kinases_N"/>
    <property type="match status" value="1"/>
</dbReference>
<organism evidence="13 14">
    <name type="scientific">Paraglaciecola mesophila</name>
    <dbReference type="NCBI Taxonomy" id="197222"/>
    <lineage>
        <taxon>Bacteria</taxon>
        <taxon>Pseudomonadati</taxon>
        <taxon>Pseudomonadota</taxon>
        <taxon>Gammaproteobacteria</taxon>
        <taxon>Alteromonadales</taxon>
        <taxon>Alteromonadaceae</taxon>
        <taxon>Paraglaciecola</taxon>
    </lineage>
</organism>
<dbReference type="SUPFAM" id="SSF54211">
    <property type="entry name" value="Ribosomal protein S5 domain 2-like"/>
    <property type="match status" value="1"/>
</dbReference>
<evidence type="ECO:0000256" key="8">
    <source>
        <dbReference type="ARBA" id="ARBA00023229"/>
    </source>
</evidence>
<feature type="binding site" evidence="10">
    <location>
        <begin position="96"/>
        <end position="106"/>
    </location>
    <ligand>
        <name>ATP</name>
        <dbReference type="ChEBI" id="CHEBI:30616"/>
    </ligand>
</feature>
<feature type="active site" evidence="10">
    <location>
        <position position="138"/>
    </location>
</feature>
<keyword evidence="5 10" id="KW-0547">Nucleotide-binding</keyword>
<evidence type="ECO:0000313" key="13">
    <source>
        <dbReference type="EMBL" id="MEM5496656.1"/>
    </source>
</evidence>
<dbReference type="PANTHER" id="PTHR43527">
    <property type="entry name" value="4-DIPHOSPHOCYTIDYL-2-C-METHYL-D-ERYTHRITOL KINASE, CHLOROPLASTIC"/>
    <property type="match status" value="1"/>
</dbReference>
<keyword evidence="6 10" id="KW-0418">Kinase</keyword>
<dbReference type="RefSeq" id="WP_033187707.1">
    <property type="nucleotide sequence ID" value="NZ_JBBMQS010000002.1"/>
</dbReference>
<dbReference type="EMBL" id="JBBMQS010000002">
    <property type="protein sequence ID" value="MEM5496656.1"/>
    <property type="molecule type" value="Genomic_DNA"/>
</dbReference>
<comment type="catalytic activity">
    <reaction evidence="10">
        <text>4-CDP-2-C-methyl-D-erythritol + ATP = 4-CDP-2-C-methyl-D-erythritol 2-phosphate + ADP + H(+)</text>
        <dbReference type="Rhea" id="RHEA:18437"/>
        <dbReference type="ChEBI" id="CHEBI:15378"/>
        <dbReference type="ChEBI" id="CHEBI:30616"/>
        <dbReference type="ChEBI" id="CHEBI:57823"/>
        <dbReference type="ChEBI" id="CHEBI:57919"/>
        <dbReference type="ChEBI" id="CHEBI:456216"/>
        <dbReference type="EC" id="2.7.1.148"/>
    </reaction>
</comment>
<evidence type="ECO:0000256" key="4">
    <source>
        <dbReference type="ARBA" id="ARBA00022679"/>
    </source>
</evidence>
<reference evidence="13 14" key="1">
    <citation type="submission" date="2024-03" db="EMBL/GenBank/DDBJ databases">
        <title>Community enrichment and isolation of bacterial strains for fucoidan degradation.</title>
        <authorList>
            <person name="Sichert A."/>
        </authorList>
    </citation>
    <scope>NUCLEOTIDE SEQUENCE [LARGE SCALE GENOMIC DNA]</scope>
    <source>
        <strain evidence="13 14">AS12</strain>
    </source>
</reference>
<dbReference type="GO" id="GO:0050515">
    <property type="term" value="F:4-(cytidine 5'-diphospho)-2-C-methyl-D-erythritol kinase activity"/>
    <property type="evidence" value="ECO:0007669"/>
    <property type="project" value="UniProtKB-EC"/>
</dbReference>
<comment type="function">
    <text evidence="10">Catalyzes the phosphorylation of the position 2 hydroxy group of 4-diphosphocytidyl-2C-methyl-D-erythritol.</text>
</comment>
<dbReference type="Pfam" id="PF08544">
    <property type="entry name" value="GHMP_kinases_C"/>
    <property type="match status" value="1"/>
</dbReference>
<evidence type="ECO:0000256" key="1">
    <source>
        <dbReference type="ARBA" id="ARBA00009684"/>
    </source>
</evidence>
<evidence type="ECO:0000256" key="7">
    <source>
        <dbReference type="ARBA" id="ARBA00022840"/>
    </source>
</evidence>
<dbReference type="InterPro" id="IPR020568">
    <property type="entry name" value="Ribosomal_Su5_D2-typ_SF"/>
</dbReference>
<comment type="similarity">
    <text evidence="1 10">Belongs to the GHMP kinase family. IspE subfamily.</text>
</comment>
<evidence type="ECO:0000256" key="5">
    <source>
        <dbReference type="ARBA" id="ARBA00022741"/>
    </source>
</evidence>
<sequence>MDQTIDWWPSPAKLNLFLHINGRYPNGYHQLQSLFQLLDKGDELAFNVTPHADITLLTPIDGVANEDNLIVKAARLLQAHTGCPQGCDIQLRKVLPMGGGIGGGSSNAATTLIALNYLWKCNLSLTKLAELGLALGADVPVFVMGNTAFAQGVGEQLTPVSIVQKHYLVVFPECHVSTAEIFNAPDLPRNTPLISWQEYDFDQTHNDCQQLVCNRFENVANTLRWLLEYAPSRMTGTGACLFAVFTGNQEAENVLANLPSGCSGFVAKGVDVSPVHDKLAHLGSIS</sequence>
<dbReference type="SUPFAM" id="SSF55060">
    <property type="entry name" value="GHMP Kinase, C-terminal domain"/>
    <property type="match status" value="1"/>
</dbReference>
<dbReference type="InterPro" id="IPR036554">
    <property type="entry name" value="GHMP_kinase_C_sf"/>
</dbReference>
<dbReference type="Gene3D" id="3.30.70.890">
    <property type="entry name" value="GHMP kinase, C-terminal domain"/>
    <property type="match status" value="1"/>
</dbReference>
<evidence type="ECO:0000259" key="12">
    <source>
        <dbReference type="Pfam" id="PF08544"/>
    </source>
</evidence>
<keyword evidence="4 10" id="KW-0808">Transferase</keyword>
<keyword evidence="7 10" id="KW-0067">ATP-binding</keyword>
<evidence type="ECO:0000259" key="11">
    <source>
        <dbReference type="Pfam" id="PF00288"/>
    </source>
</evidence>
<accession>A0ABU9ST55</accession>
<evidence type="ECO:0000313" key="14">
    <source>
        <dbReference type="Proteomes" id="UP001461163"/>
    </source>
</evidence>
<keyword evidence="14" id="KW-1185">Reference proteome</keyword>
<comment type="pathway">
    <text evidence="10">Isoprenoid biosynthesis; isopentenyl diphosphate biosynthesis via DXP pathway; isopentenyl diphosphate from 1-deoxy-D-xylulose 5-phosphate: step 3/6.</text>
</comment>
<dbReference type="HAMAP" id="MF_00061">
    <property type="entry name" value="IspE"/>
    <property type="match status" value="1"/>
</dbReference>
<dbReference type="NCBIfam" id="TIGR00154">
    <property type="entry name" value="ispE"/>
    <property type="match status" value="1"/>
</dbReference>
<dbReference type="InterPro" id="IPR004424">
    <property type="entry name" value="IspE"/>
</dbReference>